<dbReference type="Pfam" id="PF00078">
    <property type="entry name" value="RVT_1"/>
    <property type="match status" value="1"/>
</dbReference>
<dbReference type="OrthoDB" id="425014at2759"/>
<reference evidence="2 3" key="1">
    <citation type="submission" date="2020-06" db="EMBL/GenBank/DDBJ databases">
        <authorList>
            <person name="Li R."/>
            <person name="Bekaert M."/>
        </authorList>
    </citation>
    <scope>NUCLEOTIDE SEQUENCE [LARGE SCALE GENOMIC DNA]</scope>
    <source>
        <strain evidence="3">wild</strain>
    </source>
</reference>
<dbReference type="PANTHER" id="PTHR19446">
    <property type="entry name" value="REVERSE TRANSCRIPTASES"/>
    <property type="match status" value="1"/>
</dbReference>
<protein>
    <recommendedName>
        <fullName evidence="1">Reverse transcriptase domain-containing protein</fullName>
    </recommendedName>
</protein>
<evidence type="ECO:0000259" key="1">
    <source>
        <dbReference type="PROSITE" id="PS50878"/>
    </source>
</evidence>
<dbReference type="Proteomes" id="UP000507470">
    <property type="component" value="Unassembled WGS sequence"/>
</dbReference>
<evidence type="ECO:0000313" key="2">
    <source>
        <dbReference type="EMBL" id="CAC5409946.1"/>
    </source>
</evidence>
<proteinExistence type="predicted"/>
<name>A0A6J8DPF9_MYTCO</name>
<dbReference type="AlphaFoldDB" id="A0A6J8DPF9"/>
<feature type="domain" description="Reverse transcriptase" evidence="1">
    <location>
        <begin position="132"/>
        <end position="390"/>
    </location>
</feature>
<dbReference type="PROSITE" id="PS50878">
    <property type="entry name" value="RT_POL"/>
    <property type="match status" value="1"/>
</dbReference>
<organism evidence="2 3">
    <name type="scientific">Mytilus coruscus</name>
    <name type="common">Sea mussel</name>
    <dbReference type="NCBI Taxonomy" id="42192"/>
    <lineage>
        <taxon>Eukaryota</taxon>
        <taxon>Metazoa</taxon>
        <taxon>Spiralia</taxon>
        <taxon>Lophotrochozoa</taxon>
        <taxon>Mollusca</taxon>
        <taxon>Bivalvia</taxon>
        <taxon>Autobranchia</taxon>
        <taxon>Pteriomorphia</taxon>
        <taxon>Mytilida</taxon>
        <taxon>Mytiloidea</taxon>
        <taxon>Mytilidae</taxon>
        <taxon>Mytilinae</taxon>
        <taxon>Mytilus</taxon>
    </lineage>
</organism>
<dbReference type="InterPro" id="IPR000477">
    <property type="entry name" value="RT_dom"/>
</dbReference>
<accession>A0A6J8DPF9</accession>
<keyword evidence="3" id="KW-1185">Reference proteome</keyword>
<gene>
    <name evidence="2" type="ORF">MCOR_43159</name>
</gene>
<evidence type="ECO:0000313" key="3">
    <source>
        <dbReference type="Proteomes" id="UP000507470"/>
    </source>
</evidence>
<dbReference type="CDD" id="cd01650">
    <property type="entry name" value="RT_nLTR_like"/>
    <property type="match status" value="1"/>
</dbReference>
<sequence>MDNPSNDMFHKLIRRNRGSKNKDAICIMENGEHHYSATDQTNSFSRYFEDLAVPKDNGYDSEFLDLCNIRHNIFDELCKQSSNEPQFSFQNICDAIQQLHSGKATDELGLAAEHFKNSPTTVTHFLTNYFNNIFNNHHIPDIFKSGIVTPVLKKGKNPMLMDNYRGIAVTPVISKLFECTILPRLTVNFNQSPLQFGFTNGLSMLMASLIITEARAEVKLVTMEPLFLITVDSQKAFDVVDHIILLDALYDHTQNHPLWSIVKNLYSGLVSRVKWKGTISDSFNIHQGVRQGGILSPFLYKVYVNNLLEDLKSHNLGLKIGTNYVGCPTCADDIAFLSSSPQELQCMLSVATHHARQSRVTINPTKTKAVILNKPKNINRSDLNWTLGNTPVYPSEGTTHLGLIRAELKENNLNGAIKVRLLTGTYLLESHRSKFSGGRESALCKCCGTSDEDITHFLLLCPALHQQRKETFSKLKSYVISVIGLGYWSKEFKGHLDLIRLIIDSSFLLPKLRNRTELDKIQRLATDMCYRLHSQRVWKLQGK</sequence>
<dbReference type="EMBL" id="CACVKT020007649">
    <property type="protein sequence ID" value="CAC5409946.1"/>
    <property type="molecule type" value="Genomic_DNA"/>
</dbReference>